<gene>
    <name evidence="5" type="ORF">AVDCRST_MAG55-1063</name>
</gene>
<evidence type="ECO:0000259" key="4">
    <source>
        <dbReference type="Pfam" id="PF19040"/>
    </source>
</evidence>
<keyword evidence="2" id="KW-0812">Transmembrane</keyword>
<keyword evidence="2" id="KW-1133">Transmembrane helix</keyword>
<feature type="transmembrane region" description="Helical" evidence="2">
    <location>
        <begin position="117"/>
        <end position="136"/>
    </location>
</feature>
<keyword evidence="2" id="KW-0472">Membrane</keyword>
<feature type="transmembrane region" description="Helical" evidence="2">
    <location>
        <begin position="211"/>
        <end position="232"/>
    </location>
</feature>
<name>A0A6J4PDC5_9ACTN</name>
<feature type="transmembrane region" description="Helical" evidence="2">
    <location>
        <begin position="188"/>
        <end position="204"/>
    </location>
</feature>
<dbReference type="InterPro" id="IPR043968">
    <property type="entry name" value="SGNH"/>
</dbReference>
<dbReference type="Pfam" id="PF01757">
    <property type="entry name" value="Acyl_transf_3"/>
    <property type="match status" value="1"/>
</dbReference>
<dbReference type="GO" id="GO:0009103">
    <property type="term" value="P:lipopolysaccharide biosynthetic process"/>
    <property type="evidence" value="ECO:0007669"/>
    <property type="project" value="TreeGrafter"/>
</dbReference>
<evidence type="ECO:0000259" key="3">
    <source>
        <dbReference type="Pfam" id="PF01757"/>
    </source>
</evidence>
<dbReference type="Pfam" id="PF19040">
    <property type="entry name" value="SGNH"/>
    <property type="match status" value="1"/>
</dbReference>
<feature type="region of interest" description="Disordered" evidence="1">
    <location>
        <begin position="25"/>
        <end position="47"/>
    </location>
</feature>
<dbReference type="GO" id="GO:0016020">
    <property type="term" value="C:membrane"/>
    <property type="evidence" value="ECO:0007669"/>
    <property type="project" value="TreeGrafter"/>
</dbReference>
<protein>
    <submittedName>
        <fullName evidence="5">Acyltransferase 3</fullName>
    </submittedName>
</protein>
<organism evidence="5">
    <name type="scientific">uncultured Rubrobacteraceae bacterium</name>
    <dbReference type="NCBI Taxonomy" id="349277"/>
    <lineage>
        <taxon>Bacteria</taxon>
        <taxon>Bacillati</taxon>
        <taxon>Actinomycetota</taxon>
        <taxon>Rubrobacteria</taxon>
        <taxon>Rubrobacterales</taxon>
        <taxon>Rubrobacteraceae</taxon>
        <taxon>environmental samples</taxon>
    </lineage>
</organism>
<feature type="transmembrane region" description="Helical" evidence="2">
    <location>
        <begin position="273"/>
        <end position="292"/>
    </location>
</feature>
<accession>A0A6J4PDC5</accession>
<evidence type="ECO:0000256" key="1">
    <source>
        <dbReference type="SAM" id="MobiDB-lite"/>
    </source>
</evidence>
<dbReference type="InterPro" id="IPR050879">
    <property type="entry name" value="Acyltransferase_3"/>
</dbReference>
<evidence type="ECO:0000313" key="5">
    <source>
        <dbReference type="EMBL" id="CAA9406878.1"/>
    </source>
</evidence>
<sequence>MSIIGGAAPYLRAVRSAFGRIVASGSPADAPDGSSAEANPKPSKGRFRPDVEGLRAVAVVAVLLYHAGVPFAGGGYVGVDVFFVISGFLITGLLVRELEKTGTVSLARFYSRRAKRLLPLTVVVLAFVVVLSGLLFDPVRMEEVSFGVVAAGLYAMNWLLAARAADYFAAGLQASPVQHFWTLAVEEQFYLVWPVLILTVAWWSRRTGRGLRPVLGAAFAVVVVSSLAYSIYSTGQQAGAAYFSTLTRGWELALGGMLALVPASRLGRLPRMAAGVMAGAGLGAIAFATLRFDDDTLFPGYAALVPTLGTAAIIAAGFATMPAGPSRLLVLGPVRHVGRISYSWYLWHWPPLVFAAAIWGKLSPLEGVAVLAASYVPALLTNRLVEKPFLHSETLSRYPRKAIVLGGACTASSVALGLLLFAVTPTVPEAPETEVAGAAALRGGYSLQESAEAVHPTPRGAEKKENRPRMYADGCHLDLEETRSPECVYGNPSSDTTVVLFGDSHAMQWFPALEELAKDRGWRLLGFSKSACPPAEVRVYSTGLRREYRECEEWRERTLGRITQKENPDLVVTSMLNRYRAREDGKGLPDDASNEAMVEGYASTLETLRGTRAPVAVIEDVPRPDKDIPECVSQSLDRLRDCAFPRSEALGQPRINARAAAEVEGASLIDPTAVVCPEETCPAVIGDVLVYRNGAHLTRTYVRTLTPWLGEQLPEPARSTSRAG</sequence>
<dbReference type="InterPro" id="IPR002656">
    <property type="entry name" value="Acyl_transf_3_dom"/>
</dbReference>
<feature type="transmembrane region" description="Helical" evidence="2">
    <location>
        <begin position="53"/>
        <end position="69"/>
    </location>
</feature>
<feature type="domain" description="Acyltransferase 3" evidence="3">
    <location>
        <begin position="50"/>
        <end position="381"/>
    </location>
</feature>
<dbReference type="GO" id="GO:0016747">
    <property type="term" value="F:acyltransferase activity, transferring groups other than amino-acyl groups"/>
    <property type="evidence" value="ECO:0007669"/>
    <property type="project" value="InterPro"/>
</dbReference>
<feature type="transmembrane region" description="Helical" evidence="2">
    <location>
        <begin position="298"/>
        <end position="321"/>
    </location>
</feature>
<dbReference type="PANTHER" id="PTHR23028">
    <property type="entry name" value="ACETYLTRANSFERASE"/>
    <property type="match status" value="1"/>
</dbReference>
<keyword evidence="5" id="KW-0012">Acyltransferase</keyword>
<dbReference type="EMBL" id="CADCUZ010000040">
    <property type="protein sequence ID" value="CAA9406878.1"/>
    <property type="molecule type" value="Genomic_DNA"/>
</dbReference>
<feature type="transmembrane region" description="Helical" evidence="2">
    <location>
        <begin position="75"/>
        <end position="96"/>
    </location>
</feature>
<feature type="transmembrane region" description="Helical" evidence="2">
    <location>
        <begin position="238"/>
        <end position="261"/>
    </location>
</feature>
<reference evidence="5" key="1">
    <citation type="submission" date="2020-02" db="EMBL/GenBank/DDBJ databases">
        <authorList>
            <person name="Meier V. D."/>
        </authorList>
    </citation>
    <scope>NUCLEOTIDE SEQUENCE</scope>
    <source>
        <strain evidence="5">AVDCRST_MAG55</strain>
    </source>
</reference>
<dbReference type="PANTHER" id="PTHR23028:SF53">
    <property type="entry name" value="ACYL_TRANSF_3 DOMAIN-CONTAINING PROTEIN"/>
    <property type="match status" value="1"/>
</dbReference>
<dbReference type="AlphaFoldDB" id="A0A6J4PDC5"/>
<feature type="domain" description="SGNH" evidence="4">
    <location>
        <begin position="475"/>
        <end position="707"/>
    </location>
</feature>
<keyword evidence="5" id="KW-0808">Transferase</keyword>
<evidence type="ECO:0000256" key="2">
    <source>
        <dbReference type="SAM" id="Phobius"/>
    </source>
</evidence>
<proteinExistence type="predicted"/>